<dbReference type="Gramene" id="PUZ57033">
    <property type="protein sequence ID" value="PUZ57033"/>
    <property type="gene ID" value="GQ55_5G395400"/>
</dbReference>
<sequence>MARAGYGPLVIRAVDRAGLRSIRVWEHMRAASRKLEWMRATRRNEAHVSVYGFAEDKALLARCKARPKELGLAAVDHAMEMVLKVVRHIVVKRQD</sequence>
<name>A0A2T7DN74_9POAL</name>
<dbReference type="AlphaFoldDB" id="A0A2T7DN74"/>
<dbReference type="EMBL" id="CM009753">
    <property type="protein sequence ID" value="PUZ57033.1"/>
    <property type="molecule type" value="Genomic_DNA"/>
</dbReference>
<dbReference type="Proteomes" id="UP000244336">
    <property type="component" value="Chromosome 5"/>
</dbReference>
<protein>
    <submittedName>
        <fullName evidence="1">Uncharacterized protein</fullName>
    </submittedName>
</protein>
<evidence type="ECO:0000313" key="2">
    <source>
        <dbReference type="Proteomes" id="UP000244336"/>
    </source>
</evidence>
<gene>
    <name evidence="1" type="ORF">GQ55_5G395400</name>
</gene>
<proteinExistence type="predicted"/>
<accession>A0A2T7DN74</accession>
<evidence type="ECO:0000313" key="1">
    <source>
        <dbReference type="EMBL" id="PUZ57033.1"/>
    </source>
</evidence>
<reference evidence="1 2" key="1">
    <citation type="submission" date="2018-04" db="EMBL/GenBank/DDBJ databases">
        <title>WGS assembly of Panicum hallii var. hallii HAL2.</title>
        <authorList>
            <person name="Lovell J."/>
            <person name="Jenkins J."/>
            <person name="Lowry D."/>
            <person name="Mamidi S."/>
            <person name="Sreedasyam A."/>
            <person name="Weng X."/>
            <person name="Barry K."/>
            <person name="Bonette J."/>
            <person name="Campitelli B."/>
            <person name="Daum C."/>
            <person name="Gordon S."/>
            <person name="Gould B."/>
            <person name="Lipzen A."/>
            <person name="MacQueen A."/>
            <person name="Palacio-Mejia J."/>
            <person name="Plott C."/>
            <person name="Shakirov E."/>
            <person name="Shu S."/>
            <person name="Yoshinaga Y."/>
            <person name="Zane M."/>
            <person name="Rokhsar D."/>
            <person name="Grimwood J."/>
            <person name="Schmutz J."/>
            <person name="Juenger T."/>
        </authorList>
    </citation>
    <scope>NUCLEOTIDE SEQUENCE [LARGE SCALE GENOMIC DNA]</scope>
    <source>
        <strain evidence="2">cv. HAL2</strain>
    </source>
</reference>
<keyword evidence="2" id="KW-1185">Reference proteome</keyword>
<organism evidence="1 2">
    <name type="scientific">Panicum hallii var. hallii</name>
    <dbReference type="NCBI Taxonomy" id="1504633"/>
    <lineage>
        <taxon>Eukaryota</taxon>
        <taxon>Viridiplantae</taxon>
        <taxon>Streptophyta</taxon>
        <taxon>Embryophyta</taxon>
        <taxon>Tracheophyta</taxon>
        <taxon>Spermatophyta</taxon>
        <taxon>Magnoliopsida</taxon>
        <taxon>Liliopsida</taxon>
        <taxon>Poales</taxon>
        <taxon>Poaceae</taxon>
        <taxon>PACMAD clade</taxon>
        <taxon>Panicoideae</taxon>
        <taxon>Panicodae</taxon>
        <taxon>Paniceae</taxon>
        <taxon>Panicinae</taxon>
        <taxon>Panicum</taxon>
        <taxon>Panicum sect. Panicum</taxon>
    </lineage>
</organism>